<name>A0ABX5SW51_9MICO</name>
<evidence type="ECO:0008006" key="3">
    <source>
        <dbReference type="Google" id="ProtNLM"/>
    </source>
</evidence>
<evidence type="ECO:0000313" key="1">
    <source>
        <dbReference type="EMBL" id="QBR89045.1"/>
    </source>
</evidence>
<dbReference type="EMBL" id="CP038266">
    <property type="protein sequence ID" value="QBR89045.1"/>
    <property type="molecule type" value="Genomic_DNA"/>
</dbReference>
<dbReference type="InterPro" id="IPR004260">
    <property type="entry name" value="Pyr-dimer_DNA_glycosylase"/>
</dbReference>
<organism evidence="1 2">
    <name type="scientific">Microbacterium wangchenii</name>
    <dbReference type="NCBI Taxonomy" id="2541726"/>
    <lineage>
        <taxon>Bacteria</taxon>
        <taxon>Bacillati</taxon>
        <taxon>Actinomycetota</taxon>
        <taxon>Actinomycetes</taxon>
        <taxon>Micrococcales</taxon>
        <taxon>Microbacteriaceae</taxon>
        <taxon>Microbacterium</taxon>
    </lineage>
</organism>
<dbReference type="NCBIfam" id="NF038085">
    <property type="entry name" value="MSMEG_6728_fam"/>
    <property type="match status" value="1"/>
</dbReference>
<keyword evidence="2" id="KW-1185">Reference proteome</keyword>
<sequence length="143" mass="16409">MQTFLPYPSFRESARVLDRPRLGKQRVEAFQLLRAQTVPGYGWRHHPAAKMWTGYVPALVAYGLAMTDEWIASGRADTVRDKLLAFAPEIDGVPQEELDVPPWLGDEAFHLSHRSNLIRKDPEHYRPIFGDIPDDLPYVWPTV</sequence>
<accession>A0ABX5SW51</accession>
<protein>
    <recommendedName>
        <fullName evidence="3">Cytoplasmic protein</fullName>
    </recommendedName>
</protein>
<proteinExistence type="predicted"/>
<dbReference type="RefSeq" id="WP_135067139.1">
    <property type="nucleotide sequence ID" value="NZ_CP038266.1"/>
</dbReference>
<evidence type="ECO:0000313" key="2">
    <source>
        <dbReference type="Proteomes" id="UP000295748"/>
    </source>
</evidence>
<dbReference type="Proteomes" id="UP000295748">
    <property type="component" value="Chromosome"/>
</dbReference>
<dbReference type="Pfam" id="PF03013">
    <property type="entry name" value="Pyr_excise"/>
    <property type="match status" value="1"/>
</dbReference>
<reference evidence="1 2" key="1">
    <citation type="submission" date="2019-03" db="EMBL/GenBank/DDBJ databases">
        <authorList>
            <person name="Dong K."/>
        </authorList>
    </citation>
    <scope>NUCLEOTIDE SEQUENCE [LARGE SCALE GENOMIC DNA]</scope>
    <source>
        <strain evidence="2">dk512</strain>
    </source>
</reference>
<gene>
    <name evidence="1" type="ORF">E4K62_10310</name>
</gene>